<dbReference type="STRING" id="67365.GCA_001704635_07649"/>
<dbReference type="InterPro" id="IPR011335">
    <property type="entry name" value="Restrct_endonuc-II-like"/>
</dbReference>
<dbReference type="PANTHER" id="PTHR35400:SF3">
    <property type="entry name" value="SLL1072 PROTEIN"/>
    <property type="match status" value="1"/>
</dbReference>
<organism evidence="2 3">
    <name type="scientific">Streptomyces sparsogenes DSM 40356</name>
    <dbReference type="NCBI Taxonomy" id="1331668"/>
    <lineage>
        <taxon>Bacteria</taxon>
        <taxon>Bacillati</taxon>
        <taxon>Actinomycetota</taxon>
        <taxon>Actinomycetes</taxon>
        <taxon>Kitasatosporales</taxon>
        <taxon>Streptomycetaceae</taxon>
        <taxon>Streptomyces</taxon>
    </lineage>
</organism>
<gene>
    <name evidence="2" type="ORF">SPAR_07067</name>
</gene>
<reference evidence="2 3" key="1">
    <citation type="submission" date="2013-05" db="EMBL/GenBank/DDBJ databases">
        <title>Genome sequence of Streptomyces sparsogenes DSM 40356.</title>
        <authorList>
            <person name="Coyne S."/>
            <person name="Seebeck F.P."/>
        </authorList>
    </citation>
    <scope>NUCLEOTIDE SEQUENCE [LARGE SCALE GENOMIC DNA]</scope>
    <source>
        <strain evidence="2 3">DSM 40356</strain>
    </source>
</reference>
<dbReference type="SUPFAM" id="SSF52980">
    <property type="entry name" value="Restriction endonuclease-like"/>
    <property type="match status" value="1"/>
</dbReference>
<sequence>MTVMEIDGVEMADSNDELTLDMMFEALEKMPVPDGIKVEIVEGNIFMSPSRDTRWEIIRRIVRALEDRFGMNVKVLSDVRIDFPGYNNGLVPDVVRIAQDAQKTAGGRWRCEDAEFVAEVISKGTAANDFGLKKRAYAVAGVPVYLIVDPYNGKCHVFTEPKGEEYRVKTTLKFGLPVDLTGTAADLILATDEFPRD</sequence>
<proteinExistence type="predicted"/>
<dbReference type="Gene3D" id="3.90.1570.10">
    <property type="entry name" value="tt1808, chain A"/>
    <property type="match status" value="1"/>
</dbReference>
<comment type="caution">
    <text evidence="2">The sequence shown here is derived from an EMBL/GenBank/DDBJ whole genome shotgun (WGS) entry which is preliminary data.</text>
</comment>
<evidence type="ECO:0000259" key="1">
    <source>
        <dbReference type="Pfam" id="PF05685"/>
    </source>
</evidence>
<dbReference type="InterPro" id="IPR012296">
    <property type="entry name" value="Nuclease_put_TT1808"/>
</dbReference>
<dbReference type="PANTHER" id="PTHR35400">
    <property type="entry name" value="SLR1083 PROTEIN"/>
    <property type="match status" value="1"/>
</dbReference>
<dbReference type="InterPro" id="IPR008538">
    <property type="entry name" value="Uma2"/>
</dbReference>
<evidence type="ECO:0000313" key="2">
    <source>
        <dbReference type="EMBL" id="OMI40214.1"/>
    </source>
</evidence>
<protein>
    <recommendedName>
        <fullName evidence="1">Putative restriction endonuclease domain-containing protein</fullName>
    </recommendedName>
</protein>
<accession>A0A1R1SPI0</accession>
<dbReference type="GeneID" id="96745065"/>
<dbReference type="EMBL" id="ASQP01000100">
    <property type="protein sequence ID" value="OMI40214.1"/>
    <property type="molecule type" value="Genomic_DNA"/>
</dbReference>
<dbReference type="AlphaFoldDB" id="A0A1R1SPI0"/>
<name>A0A1R1SPI0_9ACTN</name>
<feature type="domain" description="Putative restriction endonuclease" evidence="1">
    <location>
        <begin position="25"/>
        <end position="181"/>
    </location>
</feature>
<keyword evidence="3" id="KW-1185">Reference proteome</keyword>
<dbReference type="Proteomes" id="UP000186168">
    <property type="component" value="Unassembled WGS sequence"/>
</dbReference>
<dbReference type="CDD" id="cd06260">
    <property type="entry name" value="DUF820-like"/>
    <property type="match status" value="1"/>
</dbReference>
<dbReference type="Pfam" id="PF05685">
    <property type="entry name" value="Uma2"/>
    <property type="match status" value="1"/>
</dbReference>
<dbReference type="RefSeq" id="WP_065964488.1">
    <property type="nucleotide sequence ID" value="NZ_ASQP01000100.1"/>
</dbReference>
<evidence type="ECO:0000313" key="3">
    <source>
        <dbReference type="Proteomes" id="UP000186168"/>
    </source>
</evidence>